<protein>
    <submittedName>
        <fullName evidence="2">Uncharacterized protein</fullName>
    </submittedName>
</protein>
<organism evidence="3">
    <name type="scientific">Caenorhabditis remanei</name>
    <name type="common">Caenorhabditis vulgaris</name>
    <dbReference type="NCBI Taxonomy" id="31234"/>
    <lineage>
        <taxon>Eukaryota</taxon>
        <taxon>Metazoa</taxon>
        <taxon>Ecdysozoa</taxon>
        <taxon>Nematoda</taxon>
        <taxon>Chromadorea</taxon>
        <taxon>Rhabditida</taxon>
        <taxon>Rhabditina</taxon>
        <taxon>Rhabditomorpha</taxon>
        <taxon>Rhabditoidea</taxon>
        <taxon>Rhabditidae</taxon>
        <taxon>Peloderinae</taxon>
        <taxon>Caenorhabditis</taxon>
    </lineage>
</organism>
<proteinExistence type="predicted"/>
<dbReference type="InParanoid" id="E3MCG7"/>
<dbReference type="EMBL" id="DS268434">
    <property type="protein sequence ID" value="EFO98185.1"/>
    <property type="molecule type" value="Genomic_DNA"/>
</dbReference>
<dbReference type="AlphaFoldDB" id="E3MCG7"/>
<keyword evidence="1" id="KW-0812">Transmembrane</keyword>
<feature type="transmembrane region" description="Helical" evidence="1">
    <location>
        <begin position="17"/>
        <end position="40"/>
    </location>
</feature>
<accession>E3MCG7</accession>
<name>E3MCG7_CAERE</name>
<reference evidence="2" key="1">
    <citation type="submission" date="2007-07" db="EMBL/GenBank/DDBJ databases">
        <title>PCAP assembly of the Caenorhabditis remanei genome.</title>
        <authorList>
            <consortium name="The Caenorhabditis remanei Sequencing Consortium"/>
            <person name="Wilson R.K."/>
        </authorList>
    </citation>
    <scope>NUCLEOTIDE SEQUENCE [LARGE SCALE GENOMIC DNA]</scope>
    <source>
        <strain evidence="2">PB4641</strain>
    </source>
</reference>
<dbReference type="Proteomes" id="UP000008281">
    <property type="component" value="Unassembled WGS sequence"/>
</dbReference>
<keyword evidence="3" id="KW-1185">Reference proteome</keyword>
<keyword evidence="1" id="KW-1133">Transmembrane helix</keyword>
<evidence type="ECO:0000313" key="3">
    <source>
        <dbReference type="Proteomes" id="UP000008281"/>
    </source>
</evidence>
<evidence type="ECO:0000313" key="2">
    <source>
        <dbReference type="EMBL" id="EFO98185.1"/>
    </source>
</evidence>
<dbReference type="HOGENOM" id="CLU_3126381_0_0_1"/>
<gene>
    <name evidence="2" type="ORF">CRE_15366</name>
</gene>
<evidence type="ECO:0000256" key="1">
    <source>
        <dbReference type="SAM" id="Phobius"/>
    </source>
</evidence>
<sequence length="50" mass="5461">MPFVIGSPPETPARLSVVYISLASLSDSPFIYFFCCISFFKNSTTSSFAS</sequence>
<keyword evidence="1" id="KW-0472">Membrane</keyword>